<dbReference type="Pfam" id="PF00014">
    <property type="entry name" value="Kunitz_BPTI"/>
    <property type="match status" value="3"/>
</dbReference>
<dbReference type="FunFam" id="4.10.410.10:FF:000010">
    <property type="entry name" value="Alpha1-microglobulin/bikunin (AMBP)"/>
    <property type="match status" value="1"/>
</dbReference>
<dbReference type="WBParaSite" id="TMUE_1000004253.1">
    <property type="protein sequence ID" value="TMUE_1000004253.1"/>
    <property type="gene ID" value="WBGene00285740"/>
</dbReference>
<feature type="domain" description="BPTI/Kunitz inhibitor" evidence="5">
    <location>
        <begin position="184"/>
        <end position="234"/>
    </location>
</feature>
<feature type="domain" description="BPTI/Kunitz inhibitor" evidence="5">
    <location>
        <begin position="72"/>
        <end position="122"/>
    </location>
</feature>
<dbReference type="PROSITE" id="PS50279">
    <property type="entry name" value="BPTI_KUNITZ_2"/>
    <property type="match status" value="3"/>
</dbReference>
<dbReference type="Gene3D" id="4.10.410.10">
    <property type="entry name" value="Pancreatic trypsin inhibitor Kunitz domain"/>
    <property type="match status" value="3"/>
</dbReference>
<dbReference type="SUPFAM" id="SSF57362">
    <property type="entry name" value="BPTI-like"/>
    <property type="match status" value="3"/>
</dbReference>
<evidence type="ECO:0000313" key="6">
    <source>
        <dbReference type="Proteomes" id="UP000046395"/>
    </source>
</evidence>
<dbReference type="AlphaFoldDB" id="A0A5S6QAN2"/>
<dbReference type="FunFam" id="4.10.410.10:FF:000002">
    <property type="entry name" value="WAP, follistatin/kazal, immunoglobulin, kunitz and netrin domain-containing 2"/>
    <property type="match status" value="1"/>
</dbReference>
<feature type="chain" id="PRO_5024465716" evidence="4">
    <location>
        <begin position="19"/>
        <end position="242"/>
    </location>
</feature>
<keyword evidence="4" id="KW-0732">Signal</keyword>
<name>A0A5S6QAN2_TRIMR</name>
<dbReference type="SMART" id="SM00131">
    <property type="entry name" value="KU"/>
    <property type="match status" value="3"/>
</dbReference>
<feature type="signal peptide" evidence="4">
    <location>
        <begin position="1"/>
        <end position="18"/>
    </location>
</feature>
<feature type="domain" description="BPTI/Kunitz inhibitor" evidence="5">
    <location>
        <begin position="129"/>
        <end position="179"/>
    </location>
</feature>
<evidence type="ECO:0000256" key="3">
    <source>
        <dbReference type="ARBA" id="ARBA00023157"/>
    </source>
</evidence>
<dbReference type="CDD" id="cd00109">
    <property type="entry name" value="Kunitz-type"/>
    <property type="match status" value="3"/>
</dbReference>
<dbReference type="PROSITE" id="PS00280">
    <property type="entry name" value="BPTI_KUNITZ_1"/>
    <property type="match status" value="2"/>
</dbReference>
<keyword evidence="3" id="KW-1015">Disulfide bond</keyword>
<accession>A0A5S6QAN2</accession>
<dbReference type="GO" id="GO:0005615">
    <property type="term" value="C:extracellular space"/>
    <property type="evidence" value="ECO:0007669"/>
    <property type="project" value="TreeGrafter"/>
</dbReference>
<keyword evidence="2" id="KW-0722">Serine protease inhibitor</keyword>
<proteinExistence type="predicted"/>
<dbReference type="InterPro" id="IPR002223">
    <property type="entry name" value="Kunitz_BPTI"/>
</dbReference>
<dbReference type="InterPro" id="IPR020901">
    <property type="entry name" value="Prtase_inh_Kunz-CS"/>
</dbReference>
<evidence type="ECO:0000313" key="7">
    <source>
        <dbReference type="WBParaSite" id="TMUE_1000004253.1"/>
    </source>
</evidence>
<evidence type="ECO:0000256" key="2">
    <source>
        <dbReference type="ARBA" id="ARBA00022900"/>
    </source>
</evidence>
<dbReference type="InterPro" id="IPR050098">
    <property type="entry name" value="TFPI/VKTCI-like"/>
</dbReference>
<dbReference type="STRING" id="70415.A0A5S6QAN2"/>
<sequence length="242" mass="26771">MMNGPWLLLLLTLSFIGADEGKAKLRSRRNVMNPFLMAPVPLSAYQQPPLPFMSPLVHPMPPSHMCLPRRDCTAPPDIANCGQSIVRWFWNPVTSRCEVFFFGGCSTNSNNFATQEECLRHCAGKCDRCQLPADTGPCRASVNRWYFDASTGQCKQFVWGGCGGNSNNFLSREECLSACSPNVCLLPAEPGPCLAYIPRWAYNFLVGRCVMFIYGGCGGNANNFETQLQCETVCNGTRPFVL</sequence>
<dbReference type="PANTHER" id="PTHR10083:SF328">
    <property type="entry name" value="TISSUE FACTOR PATHWAY INHIBITOR"/>
    <property type="match status" value="1"/>
</dbReference>
<protein>
    <submittedName>
        <fullName evidence="7">BPTI/Kunitz inhibitor domain-containing protein</fullName>
    </submittedName>
</protein>
<dbReference type="PRINTS" id="PR00759">
    <property type="entry name" value="BASICPTASE"/>
</dbReference>
<dbReference type="PANTHER" id="PTHR10083">
    <property type="entry name" value="KUNITZ-TYPE PROTEASE INHIBITOR-RELATED"/>
    <property type="match status" value="1"/>
</dbReference>
<evidence type="ECO:0000256" key="1">
    <source>
        <dbReference type="ARBA" id="ARBA00022690"/>
    </source>
</evidence>
<evidence type="ECO:0000256" key="4">
    <source>
        <dbReference type="SAM" id="SignalP"/>
    </source>
</evidence>
<organism evidence="6 7">
    <name type="scientific">Trichuris muris</name>
    <name type="common">Mouse whipworm</name>
    <dbReference type="NCBI Taxonomy" id="70415"/>
    <lineage>
        <taxon>Eukaryota</taxon>
        <taxon>Metazoa</taxon>
        <taxon>Ecdysozoa</taxon>
        <taxon>Nematoda</taxon>
        <taxon>Enoplea</taxon>
        <taxon>Dorylaimia</taxon>
        <taxon>Trichinellida</taxon>
        <taxon>Trichuridae</taxon>
        <taxon>Trichuris</taxon>
    </lineage>
</organism>
<dbReference type="GO" id="GO:0004867">
    <property type="term" value="F:serine-type endopeptidase inhibitor activity"/>
    <property type="evidence" value="ECO:0007669"/>
    <property type="project" value="UniProtKB-KW"/>
</dbReference>
<evidence type="ECO:0000259" key="5">
    <source>
        <dbReference type="PROSITE" id="PS50279"/>
    </source>
</evidence>
<reference evidence="7" key="1">
    <citation type="submission" date="2019-12" db="UniProtKB">
        <authorList>
            <consortium name="WormBaseParasite"/>
        </authorList>
    </citation>
    <scope>IDENTIFICATION</scope>
</reference>
<keyword evidence="1" id="KW-0646">Protease inhibitor</keyword>
<keyword evidence="6" id="KW-1185">Reference proteome</keyword>
<dbReference type="Proteomes" id="UP000046395">
    <property type="component" value="Unassembled WGS sequence"/>
</dbReference>
<dbReference type="InterPro" id="IPR036880">
    <property type="entry name" value="Kunitz_BPTI_sf"/>
</dbReference>